<organism evidence="2 3">
    <name type="scientific">Vibrio phage phi50-12</name>
    <dbReference type="NCBI Taxonomy" id="2654972"/>
    <lineage>
        <taxon>Viruses</taxon>
        <taxon>Duplodnaviria</taxon>
        <taxon>Heunggongvirae</taxon>
        <taxon>Uroviricota</taxon>
        <taxon>Caudoviricetes</taxon>
        <taxon>Schitoviridae</taxon>
        <taxon>Penintadodekavirus</taxon>
        <taxon>Penintadodekavirus 5012</taxon>
    </lineage>
</organism>
<evidence type="ECO:0000256" key="1">
    <source>
        <dbReference type="SAM" id="MobiDB-lite"/>
    </source>
</evidence>
<name>A0A5P8PRI2_9CAUD</name>
<proteinExistence type="predicted"/>
<protein>
    <submittedName>
        <fullName evidence="2">Uncharacterized protein</fullName>
    </submittedName>
</protein>
<evidence type="ECO:0000313" key="3">
    <source>
        <dbReference type="Proteomes" id="UP000325783"/>
    </source>
</evidence>
<feature type="compositionally biased region" description="Basic and acidic residues" evidence="1">
    <location>
        <begin position="1"/>
        <end position="14"/>
    </location>
</feature>
<dbReference type="Proteomes" id="UP000325783">
    <property type="component" value="Segment"/>
</dbReference>
<feature type="region of interest" description="Disordered" evidence="1">
    <location>
        <begin position="1"/>
        <end position="24"/>
    </location>
</feature>
<reference evidence="2 3" key="1">
    <citation type="submission" date="2019-10" db="EMBL/GenBank/DDBJ databases">
        <authorList>
            <person name="Lin L.C."/>
        </authorList>
    </citation>
    <scope>NUCLEOTIDE SEQUENCE [LARGE SCALE GENOMIC DNA]</scope>
</reference>
<evidence type="ECO:0000313" key="2">
    <source>
        <dbReference type="EMBL" id="QFR59883.1"/>
    </source>
</evidence>
<accession>A0A5P8PRI2</accession>
<gene>
    <name evidence="2" type="ORF">VOWphi5012_099</name>
</gene>
<sequence>MTPERQRGYNEAKNHHQNGHTLDNWQKQIQVAKDFDDYTDFDKGIEDYIKEINKPAERKDTISPLIAAPYTKE</sequence>
<dbReference type="EMBL" id="MN584918">
    <property type="protein sequence ID" value="QFR59883.1"/>
    <property type="molecule type" value="Genomic_DNA"/>
</dbReference>
<keyword evidence="3" id="KW-1185">Reference proteome</keyword>